<dbReference type="Pfam" id="PF07715">
    <property type="entry name" value="Plug"/>
    <property type="match status" value="1"/>
</dbReference>
<feature type="domain" description="TonB-dependent receptor plug" evidence="2">
    <location>
        <begin position="3"/>
        <end position="48"/>
    </location>
</feature>
<name>K1SVR1_9ZZZZ</name>
<protein>
    <submittedName>
        <fullName evidence="3">Protein containing TonB-dependent receptor, plug domain protein</fullName>
    </submittedName>
</protein>
<dbReference type="AlphaFoldDB" id="K1SVR1"/>
<keyword evidence="1" id="KW-0732">Signal</keyword>
<sequence length="144" mass="15457">MEPLIIIDGVPAISNTEFSSLNPNDIESVSVLKDASAAIYGARAAGGVVLVTTKKGKKGDKLKVSYNGMVTANTPANMLPLAGMRDWASAMAEASYQDYVESDGKGGEVITQRYTNGQLWNNILVSGGKTHMQELVLMIQICWF</sequence>
<dbReference type="EMBL" id="AJWY01011952">
    <property type="protein sequence ID" value="EKC51336.1"/>
    <property type="molecule type" value="Genomic_DNA"/>
</dbReference>
<dbReference type="GO" id="GO:0015344">
    <property type="term" value="F:siderophore uptake transmembrane transporter activity"/>
    <property type="evidence" value="ECO:0007669"/>
    <property type="project" value="TreeGrafter"/>
</dbReference>
<dbReference type="GO" id="GO:0044718">
    <property type="term" value="P:siderophore transmembrane transport"/>
    <property type="evidence" value="ECO:0007669"/>
    <property type="project" value="TreeGrafter"/>
</dbReference>
<dbReference type="InterPro" id="IPR039426">
    <property type="entry name" value="TonB-dep_rcpt-like"/>
</dbReference>
<dbReference type="InterPro" id="IPR037066">
    <property type="entry name" value="Plug_dom_sf"/>
</dbReference>
<keyword evidence="3" id="KW-0675">Receptor</keyword>
<dbReference type="InterPro" id="IPR023997">
    <property type="entry name" value="TonB-dep_OMP_SusC/RagA_CS"/>
</dbReference>
<organism evidence="3">
    <name type="scientific">human gut metagenome</name>
    <dbReference type="NCBI Taxonomy" id="408170"/>
    <lineage>
        <taxon>unclassified sequences</taxon>
        <taxon>metagenomes</taxon>
        <taxon>organismal metagenomes</taxon>
    </lineage>
</organism>
<gene>
    <name evidence="3" type="ORF">LEA_17455</name>
</gene>
<dbReference type="PANTHER" id="PTHR30069:SF29">
    <property type="entry name" value="HEMOGLOBIN AND HEMOGLOBIN-HAPTOGLOBIN-BINDING PROTEIN 1-RELATED"/>
    <property type="match status" value="1"/>
</dbReference>
<dbReference type="InterPro" id="IPR012910">
    <property type="entry name" value="Plug_dom"/>
</dbReference>
<evidence type="ECO:0000259" key="2">
    <source>
        <dbReference type="Pfam" id="PF07715"/>
    </source>
</evidence>
<dbReference type="PANTHER" id="PTHR30069">
    <property type="entry name" value="TONB-DEPENDENT OUTER MEMBRANE RECEPTOR"/>
    <property type="match status" value="1"/>
</dbReference>
<evidence type="ECO:0000256" key="1">
    <source>
        <dbReference type="ARBA" id="ARBA00022729"/>
    </source>
</evidence>
<dbReference type="Gene3D" id="2.170.130.10">
    <property type="entry name" value="TonB-dependent receptor, plug domain"/>
    <property type="match status" value="1"/>
</dbReference>
<comment type="caution">
    <text evidence="3">The sequence shown here is derived from an EMBL/GenBank/DDBJ whole genome shotgun (WGS) entry which is preliminary data.</text>
</comment>
<dbReference type="SUPFAM" id="SSF56935">
    <property type="entry name" value="Porins"/>
    <property type="match status" value="1"/>
</dbReference>
<dbReference type="GO" id="GO:0009279">
    <property type="term" value="C:cell outer membrane"/>
    <property type="evidence" value="ECO:0007669"/>
    <property type="project" value="TreeGrafter"/>
</dbReference>
<dbReference type="NCBIfam" id="TIGR04057">
    <property type="entry name" value="SusC_RagA_signa"/>
    <property type="match status" value="1"/>
</dbReference>
<reference evidence="3" key="1">
    <citation type="journal article" date="2013" name="Environ. Microbiol.">
        <title>Microbiota from the distal guts of lean and obese adolescents exhibit partial functional redundancy besides clear differences in community structure.</title>
        <authorList>
            <person name="Ferrer M."/>
            <person name="Ruiz A."/>
            <person name="Lanza F."/>
            <person name="Haange S.B."/>
            <person name="Oberbach A."/>
            <person name="Till H."/>
            <person name="Bargiela R."/>
            <person name="Campoy C."/>
            <person name="Segura M.T."/>
            <person name="Richter M."/>
            <person name="von Bergen M."/>
            <person name="Seifert J."/>
            <person name="Suarez A."/>
        </authorList>
    </citation>
    <scope>NUCLEOTIDE SEQUENCE</scope>
</reference>
<proteinExistence type="predicted"/>
<evidence type="ECO:0000313" key="3">
    <source>
        <dbReference type="EMBL" id="EKC51336.1"/>
    </source>
</evidence>
<accession>K1SVR1</accession>
<dbReference type="PROSITE" id="PS52016">
    <property type="entry name" value="TONB_DEPENDENT_REC_3"/>
    <property type="match status" value="1"/>
</dbReference>